<dbReference type="STRING" id="442562.Rumeso_01480"/>
<name>A0A017HS22_9RHOB</name>
<evidence type="ECO:0000256" key="8">
    <source>
        <dbReference type="PIRSR" id="PIRSR602401-1"/>
    </source>
</evidence>
<dbReference type="PATRIC" id="fig|442562.3.peg.1465"/>
<keyword evidence="5" id="KW-0560">Oxidoreductase</keyword>
<dbReference type="SUPFAM" id="SSF48264">
    <property type="entry name" value="Cytochrome P450"/>
    <property type="match status" value="1"/>
</dbReference>
<evidence type="ECO:0000256" key="3">
    <source>
        <dbReference type="ARBA" id="ARBA00022617"/>
    </source>
</evidence>
<evidence type="ECO:0000256" key="2">
    <source>
        <dbReference type="ARBA" id="ARBA00010617"/>
    </source>
</evidence>
<keyword evidence="3 8" id="KW-0349">Heme</keyword>
<comment type="cofactor">
    <cofactor evidence="1 8">
        <name>heme</name>
        <dbReference type="ChEBI" id="CHEBI:30413"/>
    </cofactor>
</comment>
<gene>
    <name evidence="9" type="ORF">Rumeso_01480</name>
</gene>
<keyword evidence="6 8" id="KW-0408">Iron</keyword>
<dbReference type="AlphaFoldDB" id="A0A017HS22"/>
<evidence type="ECO:0008006" key="11">
    <source>
        <dbReference type="Google" id="ProtNLM"/>
    </source>
</evidence>
<evidence type="ECO:0000313" key="10">
    <source>
        <dbReference type="Proteomes" id="UP000019666"/>
    </source>
</evidence>
<comment type="caution">
    <text evidence="9">The sequence shown here is derived from an EMBL/GenBank/DDBJ whole genome shotgun (WGS) entry which is preliminary data.</text>
</comment>
<dbReference type="GO" id="GO:0016705">
    <property type="term" value="F:oxidoreductase activity, acting on paired donors, with incorporation or reduction of molecular oxygen"/>
    <property type="evidence" value="ECO:0007669"/>
    <property type="project" value="InterPro"/>
</dbReference>
<reference evidence="9 10" key="1">
    <citation type="submission" date="2013-02" db="EMBL/GenBank/DDBJ databases">
        <authorList>
            <person name="Fiebig A."/>
            <person name="Goeker M."/>
            <person name="Klenk H.-P.P."/>
        </authorList>
    </citation>
    <scope>NUCLEOTIDE SEQUENCE [LARGE SCALE GENOMIC DNA]</scope>
    <source>
        <strain evidence="9 10">DSM 19309</strain>
    </source>
</reference>
<evidence type="ECO:0000256" key="4">
    <source>
        <dbReference type="ARBA" id="ARBA00022723"/>
    </source>
</evidence>
<dbReference type="GO" id="GO:0020037">
    <property type="term" value="F:heme binding"/>
    <property type="evidence" value="ECO:0007669"/>
    <property type="project" value="InterPro"/>
</dbReference>
<dbReference type="Pfam" id="PF00067">
    <property type="entry name" value="p450"/>
    <property type="match status" value="1"/>
</dbReference>
<dbReference type="GO" id="GO:0016125">
    <property type="term" value="P:sterol metabolic process"/>
    <property type="evidence" value="ECO:0007669"/>
    <property type="project" value="TreeGrafter"/>
</dbReference>
<proteinExistence type="inferred from homology"/>
<dbReference type="PANTHER" id="PTHR24286">
    <property type="entry name" value="CYTOCHROME P450 26"/>
    <property type="match status" value="1"/>
</dbReference>
<dbReference type="GO" id="GO:0004497">
    <property type="term" value="F:monooxygenase activity"/>
    <property type="evidence" value="ECO:0007669"/>
    <property type="project" value="UniProtKB-KW"/>
</dbReference>
<dbReference type="GO" id="GO:0005506">
    <property type="term" value="F:iron ion binding"/>
    <property type="evidence" value="ECO:0007669"/>
    <property type="project" value="InterPro"/>
</dbReference>
<dbReference type="EMBL" id="AOSK01000039">
    <property type="protein sequence ID" value="EYD76958.1"/>
    <property type="molecule type" value="Genomic_DNA"/>
</dbReference>
<evidence type="ECO:0000256" key="1">
    <source>
        <dbReference type="ARBA" id="ARBA00001971"/>
    </source>
</evidence>
<dbReference type="RefSeq" id="WP_037278773.1">
    <property type="nucleotide sequence ID" value="NZ_KK088557.1"/>
</dbReference>
<feature type="binding site" description="axial binding residue" evidence="8">
    <location>
        <position position="362"/>
    </location>
    <ligand>
        <name>heme</name>
        <dbReference type="ChEBI" id="CHEBI:30413"/>
    </ligand>
    <ligandPart>
        <name>Fe</name>
        <dbReference type="ChEBI" id="CHEBI:18248"/>
    </ligandPart>
</feature>
<comment type="similarity">
    <text evidence="2">Belongs to the cytochrome P450 family.</text>
</comment>
<evidence type="ECO:0000256" key="6">
    <source>
        <dbReference type="ARBA" id="ARBA00023004"/>
    </source>
</evidence>
<accession>A0A017HS22</accession>
<keyword evidence="10" id="KW-1185">Reference proteome</keyword>
<dbReference type="CDD" id="cd11067">
    <property type="entry name" value="CYP152"/>
    <property type="match status" value="1"/>
</dbReference>
<evidence type="ECO:0000256" key="7">
    <source>
        <dbReference type="ARBA" id="ARBA00023033"/>
    </source>
</evidence>
<keyword evidence="4 8" id="KW-0479">Metal-binding</keyword>
<dbReference type="PANTHER" id="PTHR24286:SF24">
    <property type="entry name" value="LANOSTEROL 14-ALPHA DEMETHYLASE"/>
    <property type="match status" value="1"/>
</dbReference>
<dbReference type="PRINTS" id="PR00463">
    <property type="entry name" value="EP450I"/>
</dbReference>
<dbReference type="HOGENOM" id="CLU_037319_0_0_5"/>
<dbReference type="InterPro" id="IPR036396">
    <property type="entry name" value="Cyt_P450_sf"/>
</dbReference>
<dbReference type="InterPro" id="IPR002401">
    <property type="entry name" value="Cyt_P450_E_grp-I"/>
</dbReference>
<sequence>MPDTIPDEGALDRSLALLREGYRFGPRRFARWATDAFRARLMLRRATLVRGAGMAEMFYDGDRFTRRGGMPVTTLKLLQDRNSVQMLDGEDHRHRKAMFLSLMGEAEAGRLARIAEEEWRRRLPDWEREREVVLFDEARDILFRAACAWGGVPLRPDEAGQRLREAAEMIEGSGRVGPRNWRAQLLRSRHEAWARRVIERARASTPAPPGSALAVIASHRDRSGKLLDASTAAVELINVIRPTQAVARFVVFAALALHRHPEIASGIRQGDEAHLQSFVQEVRRMTPFLPMVGGRARQGFDWRGLRVARGDWVLIDLFATCRDPDLWDAPETFRPDRFQGRVPTPYDLIPQGAGNAATGHRCPGEAIALALTRMAARMLAVEMRYEVPPQDLRVDLRRIPALPASGLVLRGVTRA</sequence>
<dbReference type="Proteomes" id="UP000019666">
    <property type="component" value="Unassembled WGS sequence"/>
</dbReference>
<organism evidence="9 10">
    <name type="scientific">Rubellimicrobium mesophilum DSM 19309</name>
    <dbReference type="NCBI Taxonomy" id="442562"/>
    <lineage>
        <taxon>Bacteria</taxon>
        <taxon>Pseudomonadati</taxon>
        <taxon>Pseudomonadota</taxon>
        <taxon>Alphaproteobacteria</taxon>
        <taxon>Rhodobacterales</taxon>
        <taxon>Roseobacteraceae</taxon>
        <taxon>Rubellimicrobium</taxon>
    </lineage>
</organism>
<dbReference type="InterPro" id="IPR001128">
    <property type="entry name" value="Cyt_P450"/>
</dbReference>
<evidence type="ECO:0000313" key="9">
    <source>
        <dbReference type="EMBL" id="EYD76958.1"/>
    </source>
</evidence>
<evidence type="ECO:0000256" key="5">
    <source>
        <dbReference type="ARBA" id="ARBA00023002"/>
    </source>
</evidence>
<dbReference type="OrthoDB" id="9764248at2"/>
<keyword evidence="7" id="KW-0503">Monooxygenase</keyword>
<protein>
    <recommendedName>
        <fullName evidence="11">Cytochrome P450</fullName>
    </recommendedName>
</protein>
<dbReference type="Gene3D" id="1.10.630.10">
    <property type="entry name" value="Cytochrome P450"/>
    <property type="match status" value="1"/>
</dbReference>